<proteinExistence type="predicted"/>
<dbReference type="OrthoDB" id="9779518at2"/>
<reference evidence="1 2" key="1">
    <citation type="submission" date="2018-12" db="EMBL/GenBank/DDBJ databases">
        <title>Amycolatopsis eburnea sp. nov. actinomycete associate with arbuscular mycorrhiza fungal spore.</title>
        <authorList>
            <person name="Lumyong S."/>
            <person name="Chaiya L."/>
        </authorList>
    </citation>
    <scope>NUCLEOTIDE SEQUENCE [LARGE SCALE GENOMIC DNA]</scope>
    <source>
        <strain evidence="1 2">GLM-1</strain>
    </source>
</reference>
<dbReference type="SUPFAM" id="SSF51219">
    <property type="entry name" value="TRAP-like"/>
    <property type="match status" value="1"/>
</dbReference>
<sequence>MRVQTRHTPGFGVARVLLDPGEAVQASPETLLASRFGVTETPAGRGGVRASKATTVVYTAPSDGGWIDFAPLRPGDVYPLDVGGGTGWSVHRDAVLVRPSTVRHDPNWTPLQQLFGADSGFLEHYSGTGPLVLAAPGPVDAFELGKGELVTVRPDYLLAYPDTVQCRLRALDPGGPQSLRSGEGLAVDFAGPGTVLVHARNRRLSGT</sequence>
<dbReference type="AlphaFoldDB" id="A0A427TA77"/>
<name>A0A427TA77_9PSEU</name>
<dbReference type="InterPro" id="IPR002838">
    <property type="entry name" value="AIM24"/>
</dbReference>
<dbReference type="Proteomes" id="UP000267081">
    <property type="component" value="Unassembled WGS sequence"/>
</dbReference>
<organism evidence="1 2">
    <name type="scientific">Amycolatopsis eburnea</name>
    <dbReference type="NCBI Taxonomy" id="2267691"/>
    <lineage>
        <taxon>Bacteria</taxon>
        <taxon>Bacillati</taxon>
        <taxon>Actinomycetota</taxon>
        <taxon>Actinomycetes</taxon>
        <taxon>Pseudonocardiales</taxon>
        <taxon>Pseudonocardiaceae</taxon>
        <taxon>Amycolatopsis</taxon>
    </lineage>
</organism>
<dbReference type="EMBL" id="RSEC01000036">
    <property type="protein sequence ID" value="RSD19331.1"/>
    <property type="molecule type" value="Genomic_DNA"/>
</dbReference>
<keyword evidence="2" id="KW-1185">Reference proteome</keyword>
<dbReference type="Gene3D" id="3.60.160.10">
    <property type="entry name" value="Mitochondrial biogenesis AIM24"/>
    <property type="match status" value="1"/>
</dbReference>
<evidence type="ECO:0000313" key="2">
    <source>
        <dbReference type="Proteomes" id="UP000267081"/>
    </source>
</evidence>
<dbReference type="InterPro" id="IPR016031">
    <property type="entry name" value="Trp_RNA-bd_attenuator-like_dom"/>
</dbReference>
<evidence type="ECO:0000313" key="1">
    <source>
        <dbReference type="EMBL" id="RSD19331.1"/>
    </source>
</evidence>
<comment type="caution">
    <text evidence="1">The sequence shown here is derived from an EMBL/GenBank/DDBJ whole genome shotgun (WGS) entry which is preliminary data.</text>
</comment>
<gene>
    <name evidence="1" type="ORF">EIY87_13550</name>
</gene>
<accession>A0A427TA77</accession>
<protein>
    <submittedName>
        <fullName evidence="1">AIM24 family protein</fullName>
    </submittedName>
</protein>
<dbReference type="RefSeq" id="WP_125308051.1">
    <property type="nucleotide sequence ID" value="NZ_RSEC01000036.1"/>
</dbReference>
<dbReference type="InterPro" id="IPR036983">
    <property type="entry name" value="AIM24_sf"/>
</dbReference>
<dbReference type="Pfam" id="PF01987">
    <property type="entry name" value="AIM24"/>
    <property type="match status" value="1"/>
</dbReference>